<gene>
    <name evidence="2" type="ORF">PPL_08024</name>
</gene>
<keyword evidence="3" id="KW-1185">Reference proteome</keyword>
<evidence type="ECO:0000256" key="1">
    <source>
        <dbReference type="SAM" id="Phobius"/>
    </source>
</evidence>
<evidence type="ECO:0000313" key="3">
    <source>
        <dbReference type="Proteomes" id="UP000001396"/>
    </source>
</evidence>
<dbReference type="EMBL" id="ADBJ01000036">
    <property type="protein sequence ID" value="EFA79198.1"/>
    <property type="molecule type" value="Genomic_DNA"/>
</dbReference>
<dbReference type="AlphaFoldDB" id="D3BHM1"/>
<keyword evidence="1" id="KW-1133">Transmembrane helix</keyword>
<dbReference type="InParanoid" id="D3BHM1"/>
<proteinExistence type="predicted"/>
<accession>D3BHM1</accession>
<keyword evidence="1" id="KW-0472">Membrane</keyword>
<feature type="transmembrane region" description="Helical" evidence="1">
    <location>
        <begin position="78"/>
        <end position="98"/>
    </location>
</feature>
<dbReference type="Proteomes" id="UP000001396">
    <property type="component" value="Unassembled WGS sequence"/>
</dbReference>
<organism evidence="2 3">
    <name type="scientific">Heterostelium pallidum (strain ATCC 26659 / Pp 5 / PN500)</name>
    <name type="common">Cellular slime mold</name>
    <name type="synonym">Polysphondylium pallidum</name>
    <dbReference type="NCBI Taxonomy" id="670386"/>
    <lineage>
        <taxon>Eukaryota</taxon>
        <taxon>Amoebozoa</taxon>
        <taxon>Evosea</taxon>
        <taxon>Eumycetozoa</taxon>
        <taxon>Dictyostelia</taxon>
        <taxon>Acytosteliales</taxon>
        <taxon>Acytosteliaceae</taxon>
        <taxon>Heterostelium</taxon>
    </lineage>
</organism>
<sequence length="130" mass="14792">MSNIYELDIDDGKEQDNEKLVHAQSDMYPNNFGRTYSTSSTNSLHNYQPKRESPSFIHRSIENIKECKILNLFKRVSFYIVFICIVMFIVEISIDGLASMRSNLLGPPISSLILLGATYLPGLIQDKQSN</sequence>
<feature type="transmembrane region" description="Helical" evidence="1">
    <location>
        <begin position="104"/>
        <end position="124"/>
    </location>
</feature>
<name>D3BHM1_HETP5</name>
<evidence type="ECO:0000313" key="2">
    <source>
        <dbReference type="EMBL" id="EFA79198.1"/>
    </source>
</evidence>
<reference evidence="2 3" key="1">
    <citation type="journal article" date="2011" name="Genome Res.">
        <title>Phylogeny-wide analysis of social amoeba genomes highlights ancient origins for complex intercellular communication.</title>
        <authorList>
            <person name="Heidel A.J."/>
            <person name="Lawal H.M."/>
            <person name="Felder M."/>
            <person name="Schilde C."/>
            <person name="Helps N.R."/>
            <person name="Tunggal B."/>
            <person name="Rivero F."/>
            <person name="John U."/>
            <person name="Schleicher M."/>
            <person name="Eichinger L."/>
            <person name="Platzer M."/>
            <person name="Noegel A.A."/>
            <person name="Schaap P."/>
            <person name="Gloeckner G."/>
        </authorList>
    </citation>
    <scope>NUCLEOTIDE SEQUENCE [LARGE SCALE GENOMIC DNA]</scope>
    <source>
        <strain evidence="3">ATCC 26659 / Pp 5 / PN500</strain>
    </source>
</reference>
<comment type="caution">
    <text evidence="2">The sequence shown here is derived from an EMBL/GenBank/DDBJ whole genome shotgun (WGS) entry which is preliminary data.</text>
</comment>
<dbReference type="RefSeq" id="XP_020431319.1">
    <property type="nucleotide sequence ID" value="XM_020578855.1"/>
</dbReference>
<keyword evidence="1" id="KW-0812">Transmembrane</keyword>
<dbReference type="GeneID" id="31363503"/>
<protein>
    <submittedName>
        <fullName evidence="2">Uncharacterized protein</fullName>
    </submittedName>
</protein>